<keyword evidence="1" id="KW-0732">Signal</keyword>
<dbReference type="OrthoDB" id="893449at2"/>
<evidence type="ECO:0000313" key="3">
    <source>
        <dbReference type="Proteomes" id="UP000271010"/>
    </source>
</evidence>
<dbReference type="RefSeq" id="WP_123132488.1">
    <property type="nucleotide sequence ID" value="NZ_JBHMAD010000007.1"/>
</dbReference>
<protein>
    <submittedName>
        <fullName evidence="2">Uncharacterized protein</fullName>
    </submittedName>
</protein>
<dbReference type="Proteomes" id="UP000271010">
    <property type="component" value="Unassembled WGS sequence"/>
</dbReference>
<evidence type="ECO:0000256" key="1">
    <source>
        <dbReference type="SAM" id="SignalP"/>
    </source>
</evidence>
<comment type="caution">
    <text evidence="2">The sequence shown here is derived from an EMBL/GenBank/DDBJ whole genome shotgun (WGS) entry which is preliminary data.</text>
</comment>
<keyword evidence="3" id="KW-1185">Reference proteome</keyword>
<evidence type="ECO:0000313" key="2">
    <source>
        <dbReference type="EMBL" id="RNI29402.1"/>
    </source>
</evidence>
<organism evidence="2 3">
    <name type="scientific">Rufibacter immobilis</name>
    <dbReference type="NCBI Taxonomy" id="1348778"/>
    <lineage>
        <taxon>Bacteria</taxon>
        <taxon>Pseudomonadati</taxon>
        <taxon>Bacteroidota</taxon>
        <taxon>Cytophagia</taxon>
        <taxon>Cytophagales</taxon>
        <taxon>Hymenobacteraceae</taxon>
        <taxon>Rufibacter</taxon>
    </lineage>
</organism>
<sequence>MKKVLLIGGLWLACAASAYSQRNGDGYWKKLQKSHPETTFEALQQPAVSQAPSAQASLDACRLPLVYEGEVRNISLENIQLMKAKGFKPSNIRQFRKEVLFTAADKQVWLPVKSDVVGQLEIELRKDEPVLLYATVLQDKDPEEQQVVLLVEDFQVQ</sequence>
<feature type="signal peptide" evidence="1">
    <location>
        <begin position="1"/>
        <end position="20"/>
    </location>
</feature>
<dbReference type="AlphaFoldDB" id="A0A3M9MV36"/>
<reference evidence="2 3" key="1">
    <citation type="submission" date="2018-11" db="EMBL/GenBank/DDBJ databases">
        <title>Rufibacter latericius sp. nov., isolated from water in Baiyang Lake.</title>
        <authorList>
            <person name="Yang Y."/>
        </authorList>
    </citation>
    <scope>NUCLEOTIDE SEQUENCE [LARGE SCALE GENOMIC DNA]</scope>
    <source>
        <strain evidence="2 3">MCC P1</strain>
    </source>
</reference>
<proteinExistence type="predicted"/>
<name>A0A3M9MV36_9BACT</name>
<dbReference type="EMBL" id="RJJE01000009">
    <property type="protein sequence ID" value="RNI29402.1"/>
    <property type="molecule type" value="Genomic_DNA"/>
</dbReference>
<gene>
    <name evidence="2" type="ORF">EFA69_07515</name>
</gene>
<accession>A0A3M9MV36</accession>
<feature type="chain" id="PRO_5018210020" evidence="1">
    <location>
        <begin position="21"/>
        <end position="157"/>
    </location>
</feature>